<keyword evidence="4" id="KW-1185">Reference proteome</keyword>
<dbReference type="PROSITE" id="PS51390">
    <property type="entry name" value="WAP"/>
    <property type="match status" value="1"/>
</dbReference>
<dbReference type="SMART" id="SM00217">
    <property type="entry name" value="WAP"/>
    <property type="match status" value="1"/>
</dbReference>
<name>A0A3M0J3J7_HIRRU</name>
<gene>
    <name evidence="3" type="ORF">DUI87_27759</name>
</gene>
<dbReference type="InterPro" id="IPR008197">
    <property type="entry name" value="WAP_dom"/>
</dbReference>
<proteinExistence type="predicted"/>
<evidence type="ECO:0000259" key="2">
    <source>
        <dbReference type="PROSITE" id="PS51390"/>
    </source>
</evidence>
<dbReference type="EMBL" id="QRBI01000184">
    <property type="protein sequence ID" value="RMB95647.1"/>
    <property type="molecule type" value="Genomic_DNA"/>
</dbReference>
<evidence type="ECO:0000313" key="4">
    <source>
        <dbReference type="Proteomes" id="UP000269221"/>
    </source>
</evidence>
<accession>A0A3M0J3J7</accession>
<sequence length="102" mass="11282">MKAVAALLLVGMLILWAELPTGSAWSCPPVRFTCALHNPRNQCLLDRHCPRGKKCCRSFCGRKCLSKPPAIPVSYGDLFSVEEPEGGKDPEITLAEKEEVLW</sequence>
<feature type="domain" description="WAP" evidence="2">
    <location>
        <begin position="20"/>
        <end position="68"/>
    </location>
</feature>
<reference evidence="3 4" key="1">
    <citation type="submission" date="2018-07" db="EMBL/GenBank/DDBJ databases">
        <title>A high quality draft genome assembly of the barn swallow (H. rustica rustica).</title>
        <authorList>
            <person name="Formenti G."/>
            <person name="Chiara M."/>
            <person name="Poveda L."/>
            <person name="Francoijs K.-J."/>
            <person name="Bonisoli-Alquati A."/>
            <person name="Canova L."/>
            <person name="Gianfranceschi L."/>
            <person name="Horner D.S."/>
            <person name="Saino N."/>
        </authorList>
    </citation>
    <scope>NUCLEOTIDE SEQUENCE [LARGE SCALE GENOMIC DNA]</scope>
    <source>
        <strain evidence="3">Chelidonia</strain>
        <tissue evidence="3">Blood</tissue>
    </source>
</reference>
<evidence type="ECO:0000256" key="1">
    <source>
        <dbReference type="SAM" id="SignalP"/>
    </source>
</evidence>
<dbReference type="AlphaFoldDB" id="A0A3M0J3J7"/>
<dbReference type="Pfam" id="PF00095">
    <property type="entry name" value="WAP"/>
    <property type="match status" value="1"/>
</dbReference>
<organism evidence="3 4">
    <name type="scientific">Hirundo rustica rustica</name>
    <dbReference type="NCBI Taxonomy" id="333673"/>
    <lineage>
        <taxon>Eukaryota</taxon>
        <taxon>Metazoa</taxon>
        <taxon>Chordata</taxon>
        <taxon>Craniata</taxon>
        <taxon>Vertebrata</taxon>
        <taxon>Euteleostomi</taxon>
        <taxon>Archelosauria</taxon>
        <taxon>Archosauria</taxon>
        <taxon>Dinosauria</taxon>
        <taxon>Saurischia</taxon>
        <taxon>Theropoda</taxon>
        <taxon>Coelurosauria</taxon>
        <taxon>Aves</taxon>
        <taxon>Neognathae</taxon>
        <taxon>Neoaves</taxon>
        <taxon>Telluraves</taxon>
        <taxon>Australaves</taxon>
        <taxon>Passeriformes</taxon>
        <taxon>Sylvioidea</taxon>
        <taxon>Hirundinidae</taxon>
        <taxon>Hirundo</taxon>
    </lineage>
</organism>
<comment type="caution">
    <text evidence="3">The sequence shown here is derived from an EMBL/GenBank/DDBJ whole genome shotgun (WGS) entry which is preliminary data.</text>
</comment>
<keyword evidence="1" id="KW-0732">Signal</keyword>
<dbReference type="OrthoDB" id="5104187at2759"/>
<feature type="chain" id="PRO_5018279686" description="WAP domain-containing protein" evidence="1">
    <location>
        <begin position="25"/>
        <end position="102"/>
    </location>
</feature>
<dbReference type="GO" id="GO:0005576">
    <property type="term" value="C:extracellular region"/>
    <property type="evidence" value="ECO:0007669"/>
    <property type="project" value="InterPro"/>
</dbReference>
<dbReference type="InterPro" id="IPR036645">
    <property type="entry name" value="Elafin-like_sf"/>
</dbReference>
<dbReference type="SUPFAM" id="SSF57256">
    <property type="entry name" value="Elafin-like"/>
    <property type="match status" value="1"/>
</dbReference>
<dbReference type="STRING" id="333673.A0A3M0J3J7"/>
<dbReference type="Gene3D" id="4.10.75.10">
    <property type="entry name" value="Elafin-like"/>
    <property type="match status" value="1"/>
</dbReference>
<protein>
    <recommendedName>
        <fullName evidence="2">WAP domain-containing protein</fullName>
    </recommendedName>
</protein>
<dbReference type="Proteomes" id="UP000269221">
    <property type="component" value="Unassembled WGS sequence"/>
</dbReference>
<feature type="signal peptide" evidence="1">
    <location>
        <begin position="1"/>
        <end position="24"/>
    </location>
</feature>
<evidence type="ECO:0000313" key="3">
    <source>
        <dbReference type="EMBL" id="RMB95647.1"/>
    </source>
</evidence>
<dbReference type="GO" id="GO:0030414">
    <property type="term" value="F:peptidase inhibitor activity"/>
    <property type="evidence" value="ECO:0007669"/>
    <property type="project" value="InterPro"/>
</dbReference>